<comment type="similarity">
    <text evidence="2">Belongs to the SNF7 family.</text>
</comment>
<sequence>MSGLKRIFGISNNKKDCAQEAATKALADSEEILLKKQAFLEKKVELELQKAKKYCKEKNKRAALDCLKKKQFYLKQLELNDGALMRINAQRNALDSAMMNRDILSTMNTVNKAMQNIHKDMNVDKVHDLMDDVAEQQDIANEIATAISMPTGIDNFDEDALLQELELLNEEDVADKLLNVEGIEDLPSVPAGELIASRSKPKSSKKAEEDSELANLQIFMENFVETTSDAPILLLEAFNGGSHKQLINSLERLLAETGKRVCVVTLPANKWHWRARTGALQLAALIPRNITVGYRVLFTSSIFSLPELLALRPDLAAIPKKYLYFHENQLAYPLREGGKTVDYQYP</sequence>
<reference evidence="5 6" key="2">
    <citation type="submission" date="2018-11" db="EMBL/GenBank/DDBJ databases">
        <authorList>
            <consortium name="Pathogen Informatics"/>
        </authorList>
    </citation>
    <scope>NUCLEOTIDE SEQUENCE [LARGE SCALE GENOMIC DNA]</scope>
</reference>
<dbReference type="AlphaFoldDB" id="A0A0R3T549"/>
<comment type="subcellular location">
    <subcellularLocation>
        <location evidence="1">Endosome</location>
    </subcellularLocation>
</comment>
<evidence type="ECO:0000259" key="4">
    <source>
        <dbReference type="Pfam" id="PF12038"/>
    </source>
</evidence>
<dbReference type="GO" id="GO:0032511">
    <property type="term" value="P:late endosome to vacuole transport via multivesicular body sorting pathway"/>
    <property type="evidence" value="ECO:0007669"/>
    <property type="project" value="TreeGrafter"/>
</dbReference>
<accession>A0A0R3T549</accession>
<keyword evidence="3" id="KW-0967">Endosome</keyword>
<protein>
    <submittedName>
        <fullName evidence="7">DUF3524 domain-containing protein</fullName>
    </submittedName>
</protein>
<gene>
    <name evidence="5" type="ORF">HNAJ_LOCUS2186</name>
</gene>
<dbReference type="InterPro" id="IPR005024">
    <property type="entry name" value="Snf7_fam"/>
</dbReference>
<evidence type="ECO:0000313" key="6">
    <source>
        <dbReference type="Proteomes" id="UP000278807"/>
    </source>
</evidence>
<dbReference type="Pfam" id="PF03357">
    <property type="entry name" value="Snf7"/>
    <property type="match status" value="1"/>
</dbReference>
<dbReference type="PANTHER" id="PTHR22761">
    <property type="entry name" value="CHARGED MULTIVESICULAR BODY PROTEIN"/>
    <property type="match status" value="1"/>
</dbReference>
<dbReference type="GO" id="GO:0006900">
    <property type="term" value="P:vesicle budding from membrane"/>
    <property type="evidence" value="ECO:0007669"/>
    <property type="project" value="TreeGrafter"/>
</dbReference>
<evidence type="ECO:0000313" key="5">
    <source>
        <dbReference type="EMBL" id="VDN98045.1"/>
    </source>
</evidence>
<dbReference type="STRING" id="102285.A0A0R3T549"/>
<evidence type="ECO:0000256" key="2">
    <source>
        <dbReference type="ARBA" id="ARBA00006190"/>
    </source>
</evidence>
<dbReference type="Gene3D" id="1.10.287.1060">
    <property type="entry name" value="ESAT-6-like"/>
    <property type="match status" value="1"/>
</dbReference>
<keyword evidence="6" id="KW-1185">Reference proteome</keyword>
<name>A0A0R3T549_RODNA</name>
<organism evidence="7">
    <name type="scientific">Rodentolepis nana</name>
    <name type="common">Dwarf tapeworm</name>
    <name type="synonym">Hymenolepis nana</name>
    <dbReference type="NCBI Taxonomy" id="102285"/>
    <lineage>
        <taxon>Eukaryota</taxon>
        <taxon>Metazoa</taxon>
        <taxon>Spiralia</taxon>
        <taxon>Lophotrochozoa</taxon>
        <taxon>Platyhelminthes</taxon>
        <taxon>Cestoda</taxon>
        <taxon>Eucestoda</taxon>
        <taxon>Cyclophyllidea</taxon>
        <taxon>Hymenolepididae</taxon>
        <taxon>Rodentolepis</taxon>
    </lineage>
</organism>
<dbReference type="EMBL" id="UZAE01001014">
    <property type="protein sequence ID" value="VDN98045.1"/>
    <property type="molecule type" value="Genomic_DNA"/>
</dbReference>
<evidence type="ECO:0000256" key="3">
    <source>
        <dbReference type="ARBA" id="ARBA00022753"/>
    </source>
</evidence>
<evidence type="ECO:0000256" key="1">
    <source>
        <dbReference type="ARBA" id="ARBA00004177"/>
    </source>
</evidence>
<dbReference type="Gene3D" id="6.10.250.1710">
    <property type="match status" value="1"/>
</dbReference>
<proteinExistence type="inferred from homology"/>
<dbReference type="GO" id="GO:0000815">
    <property type="term" value="C:ESCRT III complex"/>
    <property type="evidence" value="ECO:0007669"/>
    <property type="project" value="TreeGrafter"/>
</dbReference>
<dbReference type="OrthoDB" id="5592979at2759"/>
<dbReference type="Proteomes" id="UP000278807">
    <property type="component" value="Unassembled WGS sequence"/>
</dbReference>
<dbReference type="PANTHER" id="PTHR22761:SF10">
    <property type="entry name" value="GH13992P"/>
    <property type="match status" value="1"/>
</dbReference>
<dbReference type="GO" id="GO:0009898">
    <property type="term" value="C:cytoplasmic side of plasma membrane"/>
    <property type="evidence" value="ECO:0007669"/>
    <property type="project" value="TreeGrafter"/>
</dbReference>
<dbReference type="GO" id="GO:0005771">
    <property type="term" value="C:multivesicular body"/>
    <property type="evidence" value="ECO:0007669"/>
    <property type="project" value="TreeGrafter"/>
</dbReference>
<dbReference type="InterPro" id="IPR022701">
    <property type="entry name" value="QTMAN_N"/>
</dbReference>
<dbReference type="Pfam" id="PF12038">
    <property type="entry name" value="QTMAN_N"/>
    <property type="match status" value="1"/>
</dbReference>
<dbReference type="WBParaSite" id="HNAJ_0000218701-mRNA-1">
    <property type="protein sequence ID" value="HNAJ_0000218701-mRNA-1"/>
    <property type="gene ID" value="HNAJ_0000218701"/>
</dbReference>
<reference evidence="7" key="1">
    <citation type="submission" date="2017-02" db="UniProtKB">
        <authorList>
            <consortium name="WormBaseParasite"/>
        </authorList>
    </citation>
    <scope>IDENTIFICATION</scope>
</reference>
<feature type="domain" description="tRNA-queuosine alpha-mannosyltransferase N-terminal" evidence="4">
    <location>
        <begin position="232"/>
        <end position="340"/>
    </location>
</feature>
<evidence type="ECO:0000313" key="7">
    <source>
        <dbReference type="WBParaSite" id="HNAJ_0000218701-mRNA-1"/>
    </source>
</evidence>